<keyword evidence="1" id="KW-0732">Signal</keyword>
<feature type="chain" id="PRO_5041660440" evidence="1">
    <location>
        <begin position="26"/>
        <end position="158"/>
    </location>
</feature>
<keyword evidence="3" id="KW-1185">Reference proteome</keyword>
<dbReference type="Proteomes" id="UP001187471">
    <property type="component" value="Unassembled WGS sequence"/>
</dbReference>
<evidence type="ECO:0000256" key="1">
    <source>
        <dbReference type="SAM" id="SignalP"/>
    </source>
</evidence>
<comment type="caution">
    <text evidence="2">The sequence shown here is derived from an EMBL/GenBank/DDBJ whole genome shotgun (WGS) entry which is preliminary data.</text>
</comment>
<organism evidence="2 3">
    <name type="scientific">Escallonia rubra</name>
    <dbReference type="NCBI Taxonomy" id="112253"/>
    <lineage>
        <taxon>Eukaryota</taxon>
        <taxon>Viridiplantae</taxon>
        <taxon>Streptophyta</taxon>
        <taxon>Embryophyta</taxon>
        <taxon>Tracheophyta</taxon>
        <taxon>Spermatophyta</taxon>
        <taxon>Magnoliopsida</taxon>
        <taxon>eudicotyledons</taxon>
        <taxon>Gunneridae</taxon>
        <taxon>Pentapetalae</taxon>
        <taxon>asterids</taxon>
        <taxon>campanulids</taxon>
        <taxon>Escalloniales</taxon>
        <taxon>Escalloniaceae</taxon>
        <taxon>Escallonia</taxon>
    </lineage>
</organism>
<accession>A0AA88S1P3</accession>
<dbReference type="AlphaFoldDB" id="A0AA88S1P3"/>
<proteinExistence type="predicted"/>
<feature type="signal peptide" evidence="1">
    <location>
        <begin position="1"/>
        <end position="25"/>
    </location>
</feature>
<protein>
    <submittedName>
        <fullName evidence="2">Uncharacterized protein</fullName>
    </submittedName>
</protein>
<evidence type="ECO:0000313" key="2">
    <source>
        <dbReference type="EMBL" id="KAK2994266.1"/>
    </source>
</evidence>
<reference evidence="2" key="1">
    <citation type="submission" date="2022-12" db="EMBL/GenBank/DDBJ databases">
        <title>Draft genome assemblies for two species of Escallonia (Escalloniales).</title>
        <authorList>
            <person name="Chanderbali A."/>
            <person name="Dervinis C."/>
            <person name="Anghel I."/>
            <person name="Soltis D."/>
            <person name="Soltis P."/>
            <person name="Zapata F."/>
        </authorList>
    </citation>
    <scope>NUCLEOTIDE SEQUENCE</scope>
    <source>
        <strain evidence="2">UCBG92.1500</strain>
        <tissue evidence="2">Leaf</tissue>
    </source>
</reference>
<gene>
    <name evidence="2" type="ORF">RJ640_013165</name>
</gene>
<name>A0AA88S1P3_9ASTE</name>
<dbReference type="EMBL" id="JAVXUO010000220">
    <property type="protein sequence ID" value="KAK2994266.1"/>
    <property type="molecule type" value="Genomic_DNA"/>
</dbReference>
<sequence>MVTASCFLFSMVVMILIEFIRPSETNSTTDQSALLSFRAHIINLDPWDILVTNWSSATPATAVTIVVSGRRREHSWHVLLLRLLFQSHSRRPKLDDSHDLDSKPLETQMDPNIKPTVDGGEFAFFSKAATYSASTEDCATVCCFFDAQQNMPEPSENA</sequence>
<evidence type="ECO:0000313" key="3">
    <source>
        <dbReference type="Proteomes" id="UP001187471"/>
    </source>
</evidence>